<dbReference type="EMBL" id="BDQF01000006">
    <property type="protein sequence ID" value="GAW79776.1"/>
    <property type="molecule type" value="Genomic_DNA"/>
</dbReference>
<keyword evidence="3" id="KW-1185">Reference proteome</keyword>
<dbReference type="RefSeq" id="XP_028542365.1">
    <property type="nucleotide sequence ID" value="XM_028686564.1"/>
</dbReference>
<accession>A0A1Y1JBA7</accession>
<proteinExistence type="predicted"/>
<sequence>MHLLYLNRLLLYFLISFLYLSLSPNHSLLLEGRKIVTLNKQQPVHVINPIQSEITNNSYKYKLLRKLNFLFFKKNENKYEMKNLENVPLFVVTNEFDEAILSFNVDYNKDEKESKKKNEKRENKVNVKPNLDTNSSYNHRNDSHEEHSISCGDNQHDYTFFEKSDHNKEELFPLIKFNQNRRREINLDNVHNYNTFGIFFFDLKTAEAYKDDILHLYNKNLKEKKNNKLFFGTKIKLTNLKYFLQLKDSHSSRIDFVLIPHYNQLQHVLKNKKVFYGTPVYYINKIILHKSVIKKSFYELFFPHNLKKKVQVELYPSVFLTYTLQRADGQSLKELNDGTKEYKLIDRDTLIIQLETKDGKKYIPIFFSFEQAYQFYKIFLDNFKSHFHEYCLPKPNISLNSFENLLTMLKMANENKIHPFYNIFFVPMTTSYDDKLIDKETNIFIFYAKKLFQRINYDLFRSFRKNMNYLISDYLYD</sequence>
<gene>
    <name evidence="2" type="ORF">PGO_051860</name>
</gene>
<protein>
    <submittedName>
        <fullName evidence="2">Uncharacterized protein</fullName>
    </submittedName>
</protein>
<dbReference type="Proteomes" id="UP000195521">
    <property type="component" value="Unassembled WGS sequence"/>
</dbReference>
<evidence type="ECO:0000313" key="2">
    <source>
        <dbReference type="EMBL" id="GAW79776.1"/>
    </source>
</evidence>
<dbReference type="GeneID" id="39746488"/>
<evidence type="ECO:0000256" key="1">
    <source>
        <dbReference type="SAM" id="MobiDB-lite"/>
    </source>
</evidence>
<dbReference type="AlphaFoldDB" id="A0A1Y1JBA7"/>
<evidence type="ECO:0000313" key="3">
    <source>
        <dbReference type="Proteomes" id="UP000195521"/>
    </source>
</evidence>
<organism evidence="2 3">
    <name type="scientific">Plasmodium gonderi</name>
    <dbReference type="NCBI Taxonomy" id="77519"/>
    <lineage>
        <taxon>Eukaryota</taxon>
        <taxon>Sar</taxon>
        <taxon>Alveolata</taxon>
        <taxon>Apicomplexa</taxon>
        <taxon>Aconoidasida</taxon>
        <taxon>Haemosporida</taxon>
        <taxon>Plasmodiidae</taxon>
        <taxon>Plasmodium</taxon>
        <taxon>Plasmodium (Plasmodium)</taxon>
    </lineage>
</organism>
<feature type="compositionally biased region" description="Basic and acidic residues" evidence="1">
    <location>
        <begin position="111"/>
        <end position="125"/>
    </location>
</feature>
<reference evidence="3" key="1">
    <citation type="submission" date="2017-04" db="EMBL/GenBank/DDBJ databases">
        <title>Plasmodium gonderi genome.</title>
        <authorList>
            <person name="Arisue N."/>
            <person name="Honma H."/>
            <person name="Kawai S."/>
            <person name="Tougan T."/>
            <person name="Tanabe K."/>
            <person name="Horii T."/>
        </authorList>
    </citation>
    <scope>NUCLEOTIDE SEQUENCE [LARGE SCALE GENOMIC DNA]</scope>
    <source>
        <strain evidence="3">ATCC 30045</strain>
    </source>
</reference>
<comment type="caution">
    <text evidence="2">The sequence shown here is derived from an EMBL/GenBank/DDBJ whole genome shotgun (WGS) entry which is preliminary data.</text>
</comment>
<feature type="region of interest" description="Disordered" evidence="1">
    <location>
        <begin position="111"/>
        <end position="149"/>
    </location>
</feature>
<dbReference type="OrthoDB" id="376141at2759"/>
<dbReference type="OMA" id="FQRINYD"/>
<feature type="compositionally biased region" description="Basic and acidic residues" evidence="1">
    <location>
        <begin position="139"/>
        <end position="149"/>
    </location>
</feature>
<name>A0A1Y1JBA7_PLAGO</name>